<organism evidence="9">
    <name type="scientific">Cyprideis torosa</name>
    <dbReference type="NCBI Taxonomy" id="163714"/>
    <lineage>
        <taxon>Eukaryota</taxon>
        <taxon>Metazoa</taxon>
        <taxon>Ecdysozoa</taxon>
        <taxon>Arthropoda</taxon>
        <taxon>Crustacea</taxon>
        <taxon>Oligostraca</taxon>
        <taxon>Ostracoda</taxon>
        <taxon>Podocopa</taxon>
        <taxon>Podocopida</taxon>
        <taxon>Cytherocopina</taxon>
        <taxon>Cytheroidea</taxon>
        <taxon>Cytherideidae</taxon>
        <taxon>Cyprideis</taxon>
    </lineage>
</organism>
<comment type="subcellular location">
    <subcellularLocation>
        <location evidence="1">Nucleus</location>
    </subcellularLocation>
</comment>
<feature type="compositionally biased region" description="Polar residues" evidence="7">
    <location>
        <begin position="270"/>
        <end position="288"/>
    </location>
</feature>
<dbReference type="GO" id="GO:0016581">
    <property type="term" value="C:NuRD complex"/>
    <property type="evidence" value="ECO:0007669"/>
    <property type="project" value="TreeGrafter"/>
</dbReference>
<dbReference type="PANTHER" id="PTHR13455:SF7">
    <property type="entry name" value="SIMJANG, ISOFORM E"/>
    <property type="match status" value="1"/>
</dbReference>
<feature type="compositionally biased region" description="Low complexity" evidence="7">
    <location>
        <begin position="624"/>
        <end position="643"/>
    </location>
</feature>
<dbReference type="EMBL" id="OB660054">
    <property type="protein sequence ID" value="CAD7222395.1"/>
    <property type="molecule type" value="Genomic_DNA"/>
</dbReference>
<reference evidence="9" key="1">
    <citation type="submission" date="2020-11" db="EMBL/GenBank/DDBJ databases">
        <authorList>
            <person name="Tran Van P."/>
        </authorList>
    </citation>
    <scope>NUCLEOTIDE SEQUENCE</scope>
</reference>
<dbReference type="InterPro" id="IPR032346">
    <property type="entry name" value="P66_CC"/>
</dbReference>
<evidence type="ECO:0000256" key="1">
    <source>
        <dbReference type="ARBA" id="ARBA00004123"/>
    </source>
</evidence>
<sequence>MITAETAPRLSSPTAPAPKQGGVVVDPEPAVLRTHTVVSRWHVNSGENLFSSGSISSRSASSSVPLELNTHRGRGRPPKMAPGHSPQDLSRKVMKNKTNVEKLPAYYERVVAHAQNGDDPGGSRARRSLRPRQEKNYAEAPDVIMVSDEEKFIDEDDDDSSDSDCGEMPPLPREVPRDPAEMERNLRLVRRLRNELRQEEMKLVLLKKLRHSQTQGKETGVSLLSVPGTKSTAENMASSGGSSSPLPQNLSQRNVASSSSGMPHFFNKPSGLTITPTLPKGTQLTRTSVIPVDRTASSTRSSGSSSNGSGSSVTPLLHGHLGRGPPTSGLPSSSVSGGRGTSSTGNLLGWDGKADSSQRPPRDSVTLTAIKVQLKKKRDEQQVRKRKTQVKQNKKKKADVTEEGGTENKKERAKSETGSGKKMKPGVKKKNEDIRLNNKEKVPPTKKKRSTTPREEPTQTPAQRQAAAKLALRKQLEKTLLQIPPPKPPPPEMHFIPNVMNQEFLCLLGLEASVNYLLKDESHEAAPNQTPFRCAECGTDFTPVWKWDKKQNATVCESCVSTNTKKSLKAEHTNRLKSAFVKALQQEQDLERQLSKCSSASSSPTTTPPAPSPASVREPQHRVSPAPSSSSSRPKPTSSPATSLVPPKAAHESSKPSSSTNFHSSHSLPSASSSAATNLPASQLDLNAAAQFMGLHSMSGLNMGKVDYKSLASQSMAADYKALHAQLENYSKSIAAAGASGSSSSSGGSAADYKNLSSAAMMSAAAAAAQQQLLARMAQPSGMNMNQFMNMNPFTNPLLYPYQLAAMAASNSKPVNAADFQRQQAELQRHAAEMQRRQILLDMIPGSSLAAAQILLLVSLPLLTFGEWYEDEFGAGPLRCPEDHCVHIDECQGIDKAIVLRNIPCKPGGEYVCCAKHPILKEILSASPIADEGQDIRNASTKRDTSATAHTNLGYGYSTYQAVPLPSYGYVQPQQYGYAAQTYDYYQPVQETYTLPTYAPPTYAPPTYAPPTYAPPTYAPPTYAPPSYEEPKNSYGAPQTSYGAPEQSYGAPEQSYGAPEQSYGAPEQSYGAPQQSYGAPQQSYGAPQQSYGAPEQSYGAPQQSYGYGAPEQSYGAPQQSYGAPQQSYGAPQQSYGAPQQSYGAPQQSYGTPEPSYGAPQSTSCIPQPSYEEDDSERLVNSDVPESLAGVKLGSVAAAMVWIWSASNQQLKTLK</sequence>
<gene>
    <name evidence="9" type="ORF">CTOB1V02_LOCUS406</name>
</gene>
<feature type="region of interest" description="Disordered" evidence="7">
    <location>
        <begin position="1"/>
        <end position="24"/>
    </location>
</feature>
<keyword evidence="3 6" id="KW-0175">Coiled coil</keyword>
<feature type="compositionally biased region" description="Low complexity" evidence="7">
    <location>
        <begin position="297"/>
        <end position="312"/>
    </location>
</feature>
<feature type="compositionally biased region" description="Polar residues" evidence="7">
    <location>
        <begin position="1115"/>
        <end position="1150"/>
    </location>
</feature>
<feature type="compositionally biased region" description="Polar residues" evidence="7">
    <location>
        <begin position="1071"/>
        <end position="1091"/>
    </location>
</feature>
<evidence type="ECO:0000259" key="8">
    <source>
        <dbReference type="Pfam" id="PF16563"/>
    </source>
</evidence>
<feature type="compositionally biased region" description="Basic and acidic residues" evidence="7">
    <location>
        <begin position="429"/>
        <end position="443"/>
    </location>
</feature>
<evidence type="ECO:0000256" key="5">
    <source>
        <dbReference type="ARBA" id="ARBA00023242"/>
    </source>
</evidence>
<keyword evidence="4" id="KW-0804">Transcription</keyword>
<feature type="compositionally biased region" description="Basic residues" evidence="7">
    <location>
        <begin position="384"/>
        <end position="397"/>
    </location>
</feature>
<evidence type="ECO:0000256" key="3">
    <source>
        <dbReference type="ARBA" id="ARBA00023054"/>
    </source>
</evidence>
<protein>
    <recommendedName>
        <fullName evidence="8">Transcriptional repressor p66 coiled-coil MBD2-interaction domain-containing protein</fullName>
    </recommendedName>
</protein>
<feature type="compositionally biased region" description="Low complexity" evidence="7">
    <location>
        <begin position="458"/>
        <end position="467"/>
    </location>
</feature>
<feature type="compositionally biased region" description="Low complexity" evidence="7">
    <location>
        <begin position="655"/>
        <end position="675"/>
    </location>
</feature>
<dbReference type="AlphaFoldDB" id="A0A7R8W4H2"/>
<feature type="region of interest" description="Disordered" evidence="7">
    <location>
        <begin position="211"/>
        <end position="467"/>
    </location>
</feature>
<dbReference type="Gene3D" id="6.10.250.1650">
    <property type="match status" value="1"/>
</dbReference>
<feature type="region of interest" description="Disordered" evidence="7">
    <location>
        <begin position="1020"/>
        <end position="1180"/>
    </location>
</feature>
<keyword evidence="5" id="KW-0539">Nucleus</keyword>
<feature type="compositionally biased region" description="Low complexity" evidence="7">
    <location>
        <begin position="332"/>
        <end position="345"/>
    </location>
</feature>
<feature type="region of interest" description="Disordered" evidence="7">
    <location>
        <begin position="48"/>
        <end position="93"/>
    </location>
</feature>
<dbReference type="GO" id="GO:0000122">
    <property type="term" value="P:negative regulation of transcription by RNA polymerase II"/>
    <property type="evidence" value="ECO:0007669"/>
    <property type="project" value="InterPro"/>
</dbReference>
<proteinExistence type="predicted"/>
<dbReference type="InterPro" id="IPR040386">
    <property type="entry name" value="P66"/>
</dbReference>
<evidence type="ECO:0000256" key="6">
    <source>
        <dbReference type="SAM" id="Coils"/>
    </source>
</evidence>
<evidence type="ECO:0000256" key="2">
    <source>
        <dbReference type="ARBA" id="ARBA00023015"/>
    </source>
</evidence>
<dbReference type="PANTHER" id="PTHR13455">
    <property type="entry name" value="TRANSCRIPTIONAL REPRESSOR P66-RELATED"/>
    <property type="match status" value="1"/>
</dbReference>
<dbReference type="OrthoDB" id="8186989at2759"/>
<feature type="region of interest" description="Disordered" evidence="7">
    <location>
        <begin position="154"/>
        <end position="182"/>
    </location>
</feature>
<feature type="compositionally biased region" description="Acidic residues" evidence="7">
    <location>
        <begin position="154"/>
        <end position="165"/>
    </location>
</feature>
<accession>A0A7R8W4H2</accession>
<feature type="domain" description="Transcriptional repressor p66 coiled-coil MBD2-interaction" evidence="8">
    <location>
        <begin position="182"/>
        <end position="215"/>
    </location>
</feature>
<dbReference type="Pfam" id="PF16563">
    <property type="entry name" value="P66_CC"/>
    <property type="match status" value="1"/>
</dbReference>
<name>A0A7R8W4H2_9CRUS</name>
<feature type="compositionally biased region" description="Basic and acidic residues" evidence="7">
    <location>
        <begin position="406"/>
        <end position="415"/>
    </location>
</feature>
<evidence type="ECO:0000313" key="9">
    <source>
        <dbReference type="EMBL" id="CAD7222395.1"/>
    </source>
</evidence>
<keyword evidence="2" id="KW-0805">Transcription regulation</keyword>
<feature type="compositionally biased region" description="Basic and acidic residues" evidence="7">
    <location>
        <begin position="352"/>
        <end position="362"/>
    </location>
</feature>
<evidence type="ECO:0000256" key="4">
    <source>
        <dbReference type="ARBA" id="ARBA00023163"/>
    </source>
</evidence>
<feature type="coiled-coil region" evidence="6">
    <location>
        <begin position="182"/>
        <end position="209"/>
    </location>
</feature>
<feature type="compositionally biased region" description="Polar residues" evidence="7">
    <location>
        <begin position="228"/>
        <end position="261"/>
    </location>
</feature>
<feature type="region of interest" description="Disordered" evidence="7">
    <location>
        <begin position="113"/>
        <end position="140"/>
    </location>
</feature>
<feature type="compositionally biased region" description="Low complexity" evidence="7">
    <location>
        <begin position="51"/>
        <end position="63"/>
    </location>
</feature>
<evidence type="ECO:0000256" key="7">
    <source>
        <dbReference type="SAM" id="MobiDB-lite"/>
    </source>
</evidence>
<feature type="region of interest" description="Disordered" evidence="7">
    <location>
        <begin position="591"/>
        <end position="675"/>
    </location>
</feature>